<comment type="caution">
    <text evidence="2">The sequence shown here is derived from an EMBL/GenBank/DDBJ whole genome shotgun (WGS) entry which is preliminary data.</text>
</comment>
<dbReference type="EMBL" id="JAWHQM010000022">
    <property type="protein sequence ID" value="KAK5631988.1"/>
    <property type="molecule type" value="Genomic_DNA"/>
</dbReference>
<dbReference type="AlphaFoldDB" id="A0AAN7ZAX9"/>
<gene>
    <name evidence="2" type="ORF">RRF57_007702</name>
</gene>
<keyword evidence="3" id="KW-1185">Reference proteome</keyword>
<sequence>MSSKITKLSIVFFAGAVVVASAVDDLFSDESETPAILLAALTATSLSCLESDDLIGGEVGLLSSESDVMTGGVWAGVWPGDGWWRGVVAAAKTGELAGSKVLEACRCLEYVIQRAYTISDSTLEITVSSADDSSPSLVPESLPDFFSLFTTRICTSIFSSVPSRCLASKPSGLRKVFAASGRPSRIPTRADAFLKLCSGMTVPSRINTPSCC</sequence>
<accession>A0AAN7ZAX9</accession>
<name>A0AAN7ZAX9_9PEZI</name>
<evidence type="ECO:0000313" key="3">
    <source>
        <dbReference type="Proteomes" id="UP001305414"/>
    </source>
</evidence>
<feature type="signal peptide" evidence="1">
    <location>
        <begin position="1"/>
        <end position="22"/>
    </location>
</feature>
<evidence type="ECO:0000313" key="2">
    <source>
        <dbReference type="EMBL" id="KAK5631988.1"/>
    </source>
</evidence>
<organism evidence="2 3">
    <name type="scientific">Xylaria bambusicola</name>
    <dbReference type="NCBI Taxonomy" id="326684"/>
    <lineage>
        <taxon>Eukaryota</taxon>
        <taxon>Fungi</taxon>
        <taxon>Dikarya</taxon>
        <taxon>Ascomycota</taxon>
        <taxon>Pezizomycotina</taxon>
        <taxon>Sordariomycetes</taxon>
        <taxon>Xylariomycetidae</taxon>
        <taxon>Xylariales</taxon>
        <taxon>Xylariaceae</taxon>
        <taxon>Xylaria</taxon>
    </lineage>
</organism>
<dbReference type="Proteomes" id="UP001305414">
    <property type="component" value="Unassembled WGS sequence"/>
</dbReference>
<evidence type="ECO:0000256" key="1">
    <source>
        <dbReference type="SAM" id="SignalP"/>
    </source>
</evidence>
<proteinExistence type="predicted"/>
<protein>
    <recommendedName>
        <fullName evidence="4">Secreted protein</fullName>
    </recommendedName>
</protein>
<feature type="chain" id="PRO_5042917736" description="Secreted protein" evidence="1">
    <location>
        <begin position="23"/>
        <end position="212"/>
    </location>
</feature>
<evidence type="ECO:0008006" key="4">
    <source>
        <dbReference type="Google" id="ProtNLM"/>
    </source>
</evidence>
<reference evidence="2 3" key="1">
    <citation type="submission" date="2023-10" db="EMBL/GenBank/DDBJ databases">
        <title>Draft genome sequence of Xylaria bambusicola isolate GMP-LS, the root and basal stem rot pathogen of sugarcane in Indonesia.</title>
        <authorList>
            <person name="Selvaraj P."/>
            <person name="Muralishankar V."/>
            <person name="Muruganantham S."/>
            <person name="Sp S."/>
            <person name="Haryani S."/>
            <person name="Lau K.J.X."/>
            <person name="Naqvi N.I."/>
        </authorList>
    </citation>
    <scope>NUCLEOTIDE SEQUENCE [LARGE SCALE GENOMIC DNA]</scope>
    <source>
        <strain evidence="2">GMP-LS</strain>
    </source>
</reference>
<keyword evidence="1" id="KW-0732">Signal</keyword>